<feature type="signal peptide" evidence="1">
    <location>
        <begin position="1"/>
        <end position="19"/>
    </location>
</feature>
<reference evidence="3 4" key="1">
    <citation type="submission" date="2018-11" db="EMBL/GenBank/DDBJ databases">
        <title>Draft genome sequence of Ferruginibacter sp. BO-59.</title>
        <authorList>
            <person name="Im W.T."/>
        </authorList>
    </citation>
    <scope>NUCLEOTIDE SEQUENCE [LARGE SCALE GENOMIC DNA]</scope>
    <source>
        <strain evidence="3 4">BO-59</strain>
    </source>
</reference>
<evidence type="ECO:0000259" key="2">
    <source>
        <dbReference type="Pfam" id="PF10091"/>
    </source>
</evidence>
<sequence length="725" mass="83378">MSLLFVCLLNLFGLFPANAPSDTGEYYFNRIFFDNSLMSGNYFYSDASYQSPGWIKNEEHRLPVNDKIFFSPGNSLELKYTSNENGMWNAAIKFYKWRGKDFIKVGKELSFKLFVASNTLPEELPAVAIAKEDSVASAFIPLSSFIPNLSQKKWITVIIPLTNFKNISLHNSNDIDFIFFRQHSKEGKTHDLYLDQLEIIPENVSSENVTAIPQLIAAKGYEQHVDINWKKIPKTTPVKYVEIYRSTDNKNYSPIGIQYSYTNRFSDFTGVTGKKFYYKISLVSENYSQSKFSNIVNATTHSLTDSAWLDMVQEASFRYYWEGAESNSGLSLEDIPGRSHMIAAGASGFGMMAILAGVRRNFITREQVVQRFTKIVNFLLKAEKFHGAFAHFMDGRTGKVIPYFGKYDDGGDLVETSFLMEGLLTARQFFNRENKEEKFIRDNITKLWQGVEWDWYKRYPDSTFLYWHWSPDYAWHINHRFVGFNEAQITYLLAMASPTHSINPGMYYSGWASQSEYAQRYRADWGGTNTGDKYFNDSIFYGIRLKVGVSNGGPLFFTHYSYLGFNPHLINDKYTNYFDNNRDIALINYRYCLENPNHFPGYGAGCWGLTASDGPWGYKANEPVKSRDNGTIAPTGALSSIAYTPEQSIAALKNLYYKYGKFLWGEYGFRDAFNLSQNWCSPIYMGLNQAPIVVMIENYRSGFIWNLFMRNPEIKEVVKNISNRK</sequence>
<dbReference type="OrthoDB" id="5937621at2"/>
<evidence type="ECO:0000313" key="3">
    <source>
        <dbReference type="EMBL" id="RNI32122.1"/>
    </source>
</evidence>
<accession>A0A3M9N2T5</accession>
<evidence type="ECO:0000256" key="1">
    <source>
        <dbReference type="SAM" id="SignalP"/>
    </source>
</evidence>
<comment type="caution">
    <text evidence="3">The sequence shown here is derived from an EMBL/GenBank/DDBJ whole genome shotgun (WGS) entry which is preliminary data.</text>
</comment>
<dbReference type="Proteomes" id="UP000267223">
    <property type="component" value="Unassembled WGS sequence"/>
</dbReference>
<dbReference type="RefSeq" id="WP_123122680.1">
    <property type="nucleotide sequence ID" value="NZ_RJJR01000028.1"/>
</dbReference>
<name>A0A3M9N2T5_9BACT</name>
<dbReference type="AlphaFoldDB" id="A0A3M9N2T5"/>
<proteinExistence type="predicted"/>
<dbReference type="Pfam" id="PF10091">
    <property type="entry name" value="Glycoamylase"/>
    <property type="match status" value="1"/>
</dbReference>
<keyword evidence="4" id="KW-1185">Reference proteome</keyword>
<dbReference type="Gene3D" id="2.60.40.10">
    <property type="entry name" value="Immunoglobulins"/>
    <property type="match status" value="1"/>
</dbReference>
<protein>
    <recommendedName>
        <fullName evidence="2">Glycoamylase-like domain-containing protein</fullName>
    </recommendedName>
</protein>
<dbReference type="Gene3D" id="2.60.120.430">
    <property type="entry name" value="Galactose-binding lectin"/>
    <property type="match status" value="1"/>
</dbReference>
<feature type="domain" description="Glycoamylase-like" evidence="2">
    <location>
        <begin position="478"/>
        <end position="712"/>
    </location>
</feature>
<gene>
    <name evidence="3" type="ORF">EFY79_20750</name>
</gene>
<feature type="chain" id="PRO_5018203019" description="Glycoamylase-like domain-containing protein" evidence="1">
    <location>
        <begin position="20"/>
        <end position="725"/>
    </location>
</feature>
<keyword evidence="1" id="KW-0732">Signal</keyword>
<dbReference type="Gene3D" id="1.50.10.140">
    <property type="match status" value="1"/>
</dbReference>
<dbReference type="InterPro" id="IPR013783">
    <property type="entry name" value="Ig-like_fold"/>
</dbReference>
<evidence type="ECO:0000313" key="4">
    <source>
        <dbReference type="Proteomes" id="UP000267223"/>
    </source>
</evidence>
<dbReference type="InterPro" id="IPR019282">
    <property type="entry name" value="Glycoamylase-like_cons_dom"/>
</dbReference>
<dbReference type="EMBL" id="RJJR01000028">
    <property type="protein sequence ID" value="RNI32122.1"/>
    <property type="molecule type" value="Genomic_DNA"/>
</dbReference>
<organism evidence="3 4">
    <name type="scientific">Hanamia caeni</name>
    <dbReference type="NCBI Taxonomy" id="2294116"/>
    <lineage>
        <taxon>Bacteria</taxon>
        <taxon>Pseudomonadati</taxon>
        <taxon>Bacteroidota</taxon>
        <taxon>Chitinophagia</taxon>
        <taxon>Chitinophagales</taxon>
        <taxon>Chitinophagaceae</taxon>
        <taxon>Hanamia</taxon>
    </lineage>
</organism>